<evidence type="ECO:0000256" key="1">
    <source>
        <dbReference type="SAM" id="Phobius"/>
    </source>
</evidence>
<dbReference type="eggNOG" id="COG1396">
    <property type="taxonomic scope" value="Bacteria"/>
</dbReference>
<feature type="transmembrane region" description="Helical" evidence="1">
    <location>
        <begin position="285"/>
        <end position="302"/>
    </location>
</feature>
<dbReference type="OrthoDB" id="9815852at2"/>
<dbReference type="HOGENOM" id="CLU_060318_2_0_9"/>
<reference evidence="2 3" key="1">
    <citation type="submission" date="2010-08" db="EMBL/GenBank/DDBJ databases">
        <authorList>
            <consortium name="US DOE Joint Genome Institute (JGI-PGF)"/>
            <person name="Lucas S."/>
            <person name="Copeland A."/>
            <person name="Lapidus A."/>
            <person name="Cheng J.-F."/>
            <person name="Bruce D."/>
            <person name="Goodwin L."/>
            <person name="Pitluck S."/>
            <person name="Land M.L."/>
            <person name="Hauser L."/>
            <person name="Chang Y.-J."/>
            <person name="Anderson I.J."/>
            <person name="Johnson E."/>
            <person name="Mulhopadhyay B."/>
            <person name="Kyrpides N."/>
            <person name="Woyke T.J."/>
        </authorList>
    </citation>
    <scope>NUCLEOTIDE SEQUENCE [LARGE SCALE GENOMIC DNA]</scope>
    <source>
        <strain evidence="2 3">6</strain>
    </source>
</reference>
<feature type="transmembrane region" description="Helical" evidence="1">
    <location>
        <begin position="138"/>
        <end position="157"/>
    </location>
</feature>
<protein>
    <submittedName>
        <fullName evidence="2">Uncharacterized protein</fullName>
    </submittedName>
</protein>
<accession>I5AU24</accession>
<keyword evidence="1" id="KW-0472">Membrane</keyword>
<name>I5AU24_EUBC6</name>
<proteinExistence type="predicted"/>
<keyword evidence="1" id="KW-0812">Transmembrane</keyword>
<evidence type="ECO:0000313" key="2">
    <source>
        <dbReference type="EMBL" id="EIM57297.1"/>
    </source>
</evidence>
<keyword evidence="3" id="KW-1185">Reference proteome</keyword>
<dbReference type="InterPro" id="IPR047928">
    <property type="entry name" value="Perm_prefix_1"/>
</dbReference>
<keyword evidence="1" id="KW-1133">Transmembrane helix</keyword>
<organism evidence="2 3">
    <name type="scientific">Eubacterium cellulosolvens (strain ATCC 43171 / JCM 9499 / 6)</name>
    <name type="common">Cillobacterium cellulosolvens</name>
    <dbReference type="NCBI Taxonomy" id="633697"/>
    <lineage>
        <taxon>Bacteria</taxon>
        <taxon>Bacillati</taxon>
        <taxon>Bacillota</taxon>
        <taxon>Clostridia</taxon>
        <taxon>Eubacteriales</taxon>
        <taxon>Eubacteriaceae</taxon>
        <taxon>Eubacterium</taxon>
    </lineage>
</organism>
<sequence>METIRNYLESMFAQLSNTPEVWNAKNELSQMMEDKYNELRAQGKSDNEAVGIVISEFGNLDELAESLGIQRFMGQQVEQGKIFEESEAKKLIRDMSRAALIRGIGIFFFIICCVGPIIGCAIGDEGFGETMAEPMGVASLFIFIALGVGLCIVAGTMDSKWSFLKKGGYRIDYQTAEEVGRQMENYRMTNSLMKAIGVAFCVLCCVPVIVMTYGDNSNMKGCLGGAAIFFMVGIGVMLMVASSGRMAAFRLVLGLNDKSTIAGSYVPGQQENKYSNETVAKLMSVYWPTVTAVFLIYSFLTFHWWKSWIIWPIAAVIQAVINSFYGVNNQGGERR</sequence>
<dbReference type="Proteomes" id="UP000005753">
    <property type="component" value="Chromosome"/>
</dbReference>
<feature type="transmembrane region" description="Helical" evidence="1">
    <location>
        <begin position="308"/>
        <end position="327"/>
    </location>
</feature>
<feature type="transmembrane region" description="Helical" evidence="1">
    <location>
        <begin position="223"/>
        <end position="241"/>
    </location>
</feature>
<feature type="transmembrane region" description="Helical" evidence="1">
    <location>
        <begin position="99"/>
        <end position="118"/>
    </location>
</feature>
<dbReference type="EMBL" id="CM001487">
    <property type="protein sequence ID" value="EIM57297.1"/>
    <property type="molecule type" value="Genomic_DNA"/>
</dbReference>
<dbReference type="STRING" id="633697.EubceDRAFT1_1502"/>
<dbReference type="NCBIfam" id="NF038403">
    <property type="entry name" value="perm_prefix_1"/>
    <property type="match status" value="1"/>
</dbReference>
<evidence type="ECO:0000313" key="3">
    <source>
        <dbReference type="Proteomes" id="UP000005753"/>
    </source>
</evidence>
<reference evidence="2 3" key="2">
    <citation type="submission" date="2012-02" db="EMBL/GenBank/DDBJ databases">
        <title>Improved High-Quality Draft sequence of Eubacterium cellulosolvens 6.</title>
        <authorList>
            <consortium name="US DOE Joint Genome Institute"/>
            <person name="Lucas S."/>
            <person name="Han J."/>
            <person name="Lapidus A."/>
            <person name="Cheng J.-F."/>
            <person name="Goodwin L."/>
            <person name="Pitluck S."/>
            <person name="Peters L."/>
            <person name="Mikhailova N."/>
            <person name="Gu W."/>
            <person name="Detter J.C."/>
            <person name="Han C."/>
            <person name="Tapia R."/>
            <person name="Land M."/>
            <person name="Hauser L."/>
            <person name="Kyrpides N."/>
            <person name="Ivanova N."/>
            <person name="Pagani I."/>
            <person name="Johnson E."/>
            <person name="Mukhopadhyay B."/>
            <person name="Anderson I."/>
            <person name="Woyke T."/>
        </authorList>
    </citation>
    <scope>NUCLEOTIDE SEQUENCE [LARGE SCALE GENOMIC DNA]</scope>
    <source>
        <strain evidence="2 3">6</strain>
    </source>
</reference>
<dbReference type="AlphaFoldDB" id="I5AU24"/>
<feature type="transmembrane region" description="Helical" evidence="1">
    <location>
        <begin position="191"/>
        <end position="211"/>
    </location>
</feature>
<gene>
    <name evidence="2" type="ORF">EubceDRAFT1_1502</name>
</gene>